<sequence length="548" mass="62892">MMKKSLKILSISAASLALTGAVGIGSYFAISAKNHEAEINQINALNQEANSTTQAGILNDVAKLLDNQKFKFNNNLANVELITQQVLSLSNSLSKTSYIMYQNDKLIEILNNYRSITFEVKNVDSTDKNNMIVKLNLKLNEQIKEVNFTLFHEAKNNQNGGEDNDHNLDKNLSVNQQARKLFDTLKNNYDKKEFAAKGLTDKNPSDIYAMVLTAKNLKDKLDIIKKMIDIDERITLDNLQNISLVKPSERDSTLTVEINLSKAESFQVLRIKITGLKSLYLEFFNYWKTFSNYLEVHPLRVKSSKTSDSFYNRRVKDSKGNVNFENYFSLITEDIIDEPENQRIYEYLFSPLPIEYSSLIRNKLKYTIEHETGLTDTHQGRFKIIVSVWYANVNYTAYGYVEGFISRRDFENAERIKQEQDKETVEQKMNNLKTLASTKKSLVEKEKSLYSVWNDLRKLQNHVLLNKLYPLITDGDKLRTFVNQGVLNKAVLKTDFIRNSAGVYDASKSVINLELEVAYDDQKINISLAFNSQKVFASTSEQRAFEQS</sequence>
<proteinExistence type="predicted"/>
<protein>
    <submittedName>
        <fullName evidence="1">Uncharacterized protein</fullName>
    </submittedName>
</protein>
<evidence type="ECO:0000313" key="2">
    <source>
        <dbReference type="Proteomes" id="UP000216943"/>
    </source>
</evidence>
<evidence type="ECO:0000313" key="1">
    <source>
        <dbReference type="EMBL" id="PAK21376.1"/>
    </source>
</evidence>
<reference evidence="2" key="1">
    <citation type="submission" date="2017-08" db="EMBL/GenBank/DDBJ databases">
        <authorList>
            <person name="Alvarez-Ponce D."/>
            <person name="Weitzman C.L."/>
            <person name="Tillett R.L."/>
            <person name="Sandmeier F.C."/>
            <person name="Tracy C.R."/>
        </authorList>
    </citation>
    <scope>NUCLEOTIDE SEQUENCE [LARGE SCALE GENOMIC DNA]</scope>
    <source>
        <strain evidence="2">723</strain>
    </source>
</reference>
<comment type="caution">
    <text evidence="1">The sequence shown here is derived from an EMBL/GenBank/DDBJ whole genome shotgun (WGS) entry which is preliminary data.</text>
</comment>
<dbReference type="Proteomes" id="UP000216943">
    <property type="component" value="Unassembled WGS sequence"/>
</dbReference>
<gene>
    <name evidence="1" type="ORF">CJJ23_02440</name>
</gene>
<organism evidence="1 2">
    <name type="scientific">Mycoplasmopsis agassizii</name>
    <dbReference type="NCBI Taxonomy" id="33922"/>
    <lineage>
        <taxon>Bacteria</taxon>
        <taxon>Bacillati</taxon>
        <taxon>Mycoplasmatota</taxon>
        <taxon>Mycoplasmoidales</taxon>
        <taxon>Metamycoplasmataceae</taxon>
        <taxon>Mycoplasmopsis</taxon>
    </lineage>
</organism>
<accession>A0A269TJY1</accession>
<name>A0A269TJY1_9BACT</name>
<dbReference type="AlphaFoldDB" id="A0A269TJY1"/>
<dbReference type="EMBL" id="NQNY01000006">
    <property type="protein sequence ID" value="PAK21376.1"/>
    <property type="molecule type" value="Genomic_DNA"/>
</dbReference>